<dbReference type="SUPFAM" id="SSF56112">
    <property type="entry name" value="Protein kinase-like (PK-like)"/>
    <property type="match status" value="1"/>
</dbReference>
<dbReference type="InParanoid" id="D8M329"/>
<dbReference type="InterPro" id="IPR011009">
    <property type="entry name" value="Kinase-like_dom_sf"/>
</dbReference>
<dbReference type="InterPro" id="IPR000719">
    <property type="entry name" value="Prot_kinase_dom"/>
</dbReference>
<evidence type="ECO:0000259" key="1">
    <source>
        <dbReference type="PROSITE" id="PS50011"/>
    </source>
</evidence>
<sequence length="291" mass="33936">MRNAIVKYTVAGLCIVLGYQMCMDILSSLKSWIRIYIEKRMEKDVNTIYSIKKKIGSGKTAIIYQAERLSDGKEVCIKVLFAYDPILTRSNAFCNERDILAKCHHPNIIRCYCTRKTTLCRIIELEYSPNGSLYDFIQCHGCLSEIQAIQMLKQLFDALLFLYEDHMIVHRDIKPENILVFRNSFPHSDLLSEYTEFLRSENSIIYKLCDFGFSGSNHALCDYTRPDVYVGEADHTLQSDLWSLGIVCYFALFMRNPYLEWTRTKDKSLFLDNCCVEKQTQIEEYWLGEDS</sequence>
<dbReference type="SMART" id="SM00220">
    <property type="entry name" value="S_TKc"/>
    <property type="match status" value="1"/>
</dbReference>
<dbReference type="Gene3D" id="1.10.510.10">
    <property type="entry name" value="Transferase(Phosphotransferase) domain 1"/>
    <property type="match status" value="1"/>
</dbReference>
<evidence type="ECO:0000313" key="2">
    <source>
        <dbReference type="EMBL" id="CBK22752.2"/>
    </source>
</evidence>
<proteinExistence type="predicted"/>
<organism evidence="2">
    <name type="scientific">Blastocystis hominis</name>
    <dbReference type="NCBI Taxonomy" id="12968"/>
    <lineage>
        <taxon>Eukaryota</taxon>
        <taxon>Sar</taxon>
        <taxon>Stramenopiles</taxon>
        <taxon>Bigyra</taxon>
        <taxon>Opalozoa</taxon>
        <taxon>Opalinata</taxon>
        <taxon>Blastocystidae</taxon>
        <taxon>Blastocystis</taxon>
    </lineage>
</organism>
<dbReference type="OrthoDB" id="40902at2759"/>
<dbReference type="GO" id="GO:0005524">
    <property type="term" value="F:ATP binding"/>
    <property type="evidence" value="ECO:0007669"/>
    <property type="project" value="InterPro"/>
</dbReference>
<name>D8M329_BLAHO</name>
<dbReference type="GO" id="GO:0005737">
    <property type="term" value="C:cytoplasm"/>
    <property type="evidence" value="ECO:0007669"/>
    <property type="project" value="TreeGrafter"/>
</dbReference>
<feature type="domain" description="Protein kinase" evidence="1">
    <location>
        <begin position="49"/>
        <end position="291"/>
    </location>
</feature>
<dbReference type="InterPro" id="IPR045269">
    <property type="entry name" value="Atg1-like"/>
</dbReference>
<keyword evidence="3" id="KW-1185">Reference proteome</keyword>
<dbReference type="AlphaFoldDB" id="D8M329"/>
<dbReference type="PROSITE" id="PS00108">
    <property type="entry name" value="PROTEIN_KINASE_ST"/>
    <property type="match status" value="1"/>
</dbReference>
<dbReference type="Proteomes" id="UP000008312">
    <property type="component" value="Unassembled WGS sequence"/>
</dbReference>
<dbReference type="GO" id="GO:0004674">
    <property type="term" value="F:protein serine/threonine kinase activity"/>
    <property type="evidence" value="ECO:0007669"/>
    <property type="project" value="InterPro"/>
</dbReference>
<dbReference type="RefSeq" id="XP_012896800.1">
    <property type="nucleotide sequence ID" value="XM_013041346.1"/>
</dbReference>
<evidence type="ECO:0000313" key="3">
    <source>
        <dbReference type="Proteomes" id="UP000008312"/>
    </source>
</evidence>
<reference evidence="2" key="1">
    <citation type="submission" date="2010-02" db="EMBL/GenBank/DDBJ databases">
        <title>Sequencing and annotation of the Blastocystis hominis genome.</title>
        <authorList>
            <person name="Wincker P."/>
        </authorList>
    </citation>
    <scope>NUCLEOTIDE SEQUENCE</scope>
    <source>
        <strain evidence="2">Singapore isolate B</strain>
    </source>
</reference>
<dbReference type="GeneID" id="24922629"/>
<dbReference type="PROSITE" id="PS50011">
    <property type="entry name" value="PROTEIN_KINASE_DOM"/>
    <property type="match status" value="1"/>
</dbReference>
<dbReference type="PANTHER" id="PTHR24348">
    <property type="entry name" value="SERINE/THREONINE-PROTEIN KINASE UNC-51-RELATED"/>
    <property type="match status" value="1"/>
</dbReference>
<dbReference type="EMBL" id="FN668650">
    <property type="protein sequence ID" value="CBK22752.2"/>
    <property type="molecule type" value="Genomic_DNA"/>
</dbReference>
<dbReference type="InterPro" id="IPR008271">
    <property type="entry name" value="Ser/Thr_kinase_AS"/>
</dbReference>
<dbReference type="Pfam" id="PF00069">
    <property type="entry name" value="Pkinase"/>
    <property type="match status" value="1"/>
</dbReference>
<protein>
    <recommendedName>
        <fullName evidence="1">Protein kinase domain-containing protein</fullName>
    </recommendedName>
</protein>
<dbReference type="GO" id="GO:0010506">
    <property type="term" value="P:regulation of autophagy"/>
    <property type="evidence" value="ECO:0007669"/>
    <property type="project" value="InterPro"/>
</dbReference>
<gene>
    <name evidence="2" type="ORF">GSBLH_T00006505001</name>
</gene>
<accession>D8M329</accession>